<evidence type="ECO:0000256" key="8">
    <source>
        <dbReference type="SAM" id="MobiDB-lite"/>
    </source>
</evidence>
<gene>
    <name evidence="11" type="ORF">ACFPN2_31890</name>
</gene>
<feature type="compositionally biased region" description="Polar residues" evidence="8">
    <location>
        <begin position="116"/>
        <end position="126"/>
    </location>
</feature>
<protein>
    <submittedName>
        <fullName evidence="11">TonB-dependent receptor domain-containing protein</fullName>
    </submittedName>
</protein>
<proteinExistence type="inferred from homology"/>
<evidence type="ECO:0000256" key="9">
    <source>
        <dbReference type="SAM" id="SignalP"/>
    </source>
</evidence>
<keyword evidence="5 7" id="KW-0472">Membrane</keyword>
<evidence type="ECO:0000259" key="10">
    <source>
        <dbReference type="SMART" id="SM00965"/>
    </source>
</evidence>
<keyword evidence="6" id="KW-0998">Cell outer membrane</keyword>
<dbReference type="PANTHER" id="PTHR47234:SF2">
    <property type="entry name" value="TONB-DEPENDENT RECEPTOR"/>
    <property type="match status" value="1"/>
</dbReference>
<feature type="chain" id="PRO_5047342449" evidence="9">
    <location>
        <begin position="21"/>
        <end position="941"/>
    </location>
</feature>
<keyword evidence="9" id="KW-0732">Signal</keyword>
<dbReference type="InterPro" id="IPR011662">
    <property type="entry name" value="Secretin/TonB_short_N"/>
</dbReference>
<evidence type="ECO:0000256" key="4">
    <source>
        <dbReference type="ARBA" id="ARBA00023004"/>
    </source>
</evidence>
<comment type="caution">
    <text evidence="11">The sequence shown here is derived from an EMBL/GenBank/DDBJ whole genome shotgun (WGS) entry which is preliminary data.</text>
</comment>
<evidence type="ECO:0000313" key="12">
    <source>
        <dbReference type="Proteomes" id="UP001595904"/>
    </source>
</evidence>
<evidence type="ECO:0000256" key="5">
    <source>
        <dbReference type="ARBA" id="ARBA00023136"/>
    </source>
</evidence>
<organism evidence="11 12">
    <name type="scientific">Steroidobacter flavus</name>
    <dbReference type="NCBI Taxonomy" id="1842136"/>
    <lineage>
        <taxon>Bacteria</taxon>
        <taxon>Pseudomonadati</taxon>
        <taxon>Pseudomonadota</taxon>
        <taxon>Gammaproteobacteria</taxon>
        <taxon>Steroidobacterales</taxon>
        <taxon>Steroidobacteraceae</taxon>
        <taxon>Steroidobacter</taxon>
    </lineage>
</organism>
<sequence length="941" mass="101380">MKPSYSLLLSLSLATALATARAEHALSPRDEVTFDIERAPLAEVMNQFSLQTGLQVYLPNAEQVIVEALRGRYSIEAALKKLLEGTGIEYLYVNERAILVRRTAQSPGTPVAKVSSARSPGSSPANASPLEEVIVSGAPGNALGFTAATMTFSREDFDKQGESSLARFFKYIPQQPYNMDGRRASGAEFVELRGLGPGTTVVLIDNLPVAASSGDGASGFDLSSIPLAAVRQMEITSDPPPAYLPGAVGGVVNIVLGRDREQTLVDLKYAAARGGAGERKFSAAGSAGQRIKGTFSLEYQQRDFLLGEKRDLWRNQDYRRFGGADYRAPTSSPGNIHSVNGERLPGLRSSRAAIPDGGSVGLTPEDFAETDGHVNLESLSRYYSAVPATERGSAFGRVEVALGDAMAVSSDLLYTGREVIQQRNPPVLSGVLVPASNPYNPFDIPLVADVLIAGMPPQRTITDNKLVRSVFSVRSVGRPWNGQLSIINTHDEVSVTSFTGIPQDRVAAALSTSDPDHSLNIFNPASLGSRELLEWLVDEATTARSSSSSTLVRATLSGRIGTVDTLFGLDSERIRSSFAEIAQQTLQRRSSAGFAELRVPLHATLNLSAGARLEHLGDLGEMTGFQYGFRWQPVASLTVVAAYGKGERAPTLLEMMRPRTRSEATVVDSSRRGEVRSIDVIVGGNPDLDPMRTESWSLAITLKPESGSYEASAKYWNISLHDQVIVPSLPRLLDHAEYFSERVVRDTPTPGDIAAGQPGPLRLLDFSRLNSGRLETRGIDLLASKQVDAGAFGVFSGKLMATWVDKYVTADVRNIKGTDRAGIASPYGTIPRWRVVGSLAWKRGIFGASTTVRYTPPYADAFLEPTGRTIPSQTLMDVEMTLDLATTTDSALLRDLTVSFGVLNVFDKTPAFATVGYSAGYDLSQGDLLQRVGYLRVAKAF</sequence>
<dbReference type="Proteomes" id="UP001595904">
    <property type="component" value="Unassembled WGS sequence"/>
</dbReference>
<comment type="similarity">
    <text evidence="7">Belongs to the TonB-dependent receptor family.</text>
</comment>
<keyword evidence="2" id="KW-0813">Transport</keyword>
<keyword evidence="3" id="KW-0410">Iron transport</keyword>
<dbReference type="SUPFAM" id="SSF56935">
    <property type="entry name" value="Porins"/>
    <property type="match status" value="1"/>
</dbReference>
<dbReference type="Gene3D" id="3.55.50.30">
    <property type="match status" value="1"/>
</dbReference>
<dbReference type="Pfam" id="PF07715">
    <property type="entry name" value="Plug"/>
    <property type="match status" value="1"/>
</dbReference>
<feature type="domain" description="Secretin/TonB short N-terminal" evidence="10">
    <location>
        <begin position="54"/>
        <end position="103"/>
    </location>
</feature>
<keyword evidence="11" id="KW-0675">Receptor</keyword>
<evidence type="ECO:0000313" key="11">
    <source>
        <dbReference type="EMBL" id="MFC4313719.1"/>
    </source>
</evidence>
<dbReference type="RefSeq" id="WP_380604287.1">
    <property type="nucleotide sequence ID" value="NZ_JBHSDU010000015.1"/>
</dbReference>
<dbReference type="Gene3D" id="2.170.130.10">
    <property type="entry name" value="TonB-dependent receptor, plug domain"/>
    <property type="match status" value="1"/>
</dbReference>
<name>A0ABV8T5J8_9GAMM</name>
<dbReference type="Pfam" id="PF00593">
    <property type="entry name" value="TonB_dep_Rec_b-barrel"/>
    <property type="match status" value="1"/>
</dbReference>
<dbReference type="InterPro" id="IPR036942">
    <property type="entry name" value="Beta-barrel_TonB_sf"/>
</dbReference>
<dbReference type="PANTHER" id="PTHR47234">
    <property type="match status" value="1"/>
</dbReference>
<evidence type="ECO:0000256" key="3">
    <source>
        <dbReference type="ARBA" id="ARBA00022496"/>
    </source>
</evidence>
<dbReference type="InterPro" id="IPR000531">
    <property type="entry name" value="Beta-barrel_TonB"/>
</dbReference>
<evidence type="ECO:0000256" key="2">
    <source>
        <dbReference type="ARBA" id="ARBA00022448"/>
    </source>
</evidence>
<feature type="region of interest" description="Disordered" evidence="8">
    <location>
        <begin position="109"/>
        <end position="128"/>
    </location>
</feature>
<accession>A0ABV8T5J8</accession>
<evidence type="ECO:0000256" key="7">
    <source>
        <dbReference type="RuleBase" id="RU003357"/>
    </source>
</evidence>
<keyword evidence="3" id="KW-0406">Ion transport</keyword>
<evidence type="ECO:0000256" key="1">
    <source>
        <dbReference type="ARBA" id="ARBA00004442"/>
    </source>
</evidence>
<dbReference type="InterPro" id="IPR037066">
    <property type="entry name" value="Plug_dom_sf"/>
</dbReference>
<keyword evidence="4" id="KW-0408">Iron</keyword>
<dbReference type="InterPro" id="IPR012910">
    <property type="entry name" value="Plug_dom"/>
</dbReference>
<feature type="signal peptide" evidence="9">
    <location>
        <begin position="1"/>
        <end position="20"/>
    </location>
</feature>
<keyword evidence="12" id="KW-1185">Reference proteome</keyword>
<evidence type="ECO:0000256" key="6">
    <source>
        <dbReference type="ARBA" id="ARBA00023237"/>
    </source>
</evidence>
<keyword evidence="7" id="KW-0798">TonB box</keyword>
<dbReference type="EMBL" id="JBHSDU010000015">
    <property type="protein sequence ID" value="MFC4313719.1"/>
    <property type="molecule type" value="Genomic_DNA"/>
</dbReference>
<comment type="subcellular location">
    <subcellularLocation>
        <location evidence="1 7">Cell outer membrane</location>
    </subcellularLocation>
</comment>
<reference evidence="12" key="1">
    <citation type="journal article" date="2019" name="Int. J. Syst. Evol. Microbiol.">
        <title>The Global Catalogue of Microorganisms (GCM) 10K type strain sequencing project: providing services to taxonomists for standard genome sequencing and annotation.</title>
        <authorList>
            <consortium name="The Broad Institute Genomics Platform"/>
            <consortium name="The Broad Institute Genome Sequencing Center for Infectious Disease"/>
            <person name="Wu L."/>
            <person name="Ma J."/>
        </authorList>
    </citation>
    <scope>NUCLEOTIDE SEQUENCE [LARGE SCALE GENOMIC DNA]</scope>
    <source>
        <strain evidence="12">CGMCC 1.10759</strain>
    </source>
</reference>
<dbReference type="SMART" id="SM00965">
    <property type="entry name" value="STN"/>
    <property type="match status" value="1"/>
</dbReference>
<dbReference type="Gene3D" id="2.40.170.20">
    <property type="entry name" value="TonB-dependent receptor, beta-barrel domain"/>
    <property type="match status" value="1"/>
</dbReference>